<evidence type="ECO:0000313" key="1">
    <source>
        <dbReference type="EMBL" id="CAG9331279.1"/>
    </source>
</evidence>
<accession>A0AAU9JZ68</accession>
<organism evidence="1 2">
    <name type="scientific">Blepharisma stoltei</name>
    <dbReference type="NCBI Taxonomy" id="1481888"/>
    <lineage>
        <taxon>Eukaryota</taxon>
        <taxon>Sar</taxon>
        <taxon>Alveolata</taxon>
        <taxon>Ciliophora</taxon>
        <taxon>Postciliodesmatophora</taxon>
        <taxon>Heterotrichea</taxon>
        <taxon>Heterotrichida</taxon>
        <taxon>Blepharismidae</taxon>
        <taxon>Blepharisma</taxon>
    </lineage>
</organism>
<evidence type="ECO:0000313" key="2">
    <source>
        <dbReference type="Proteomes" id="UP001162131"/>
    </source>
</evidence>
<reference evidence="1" key="1">
    <citation type="submission" date="2021-09" db="EMBL/GenBank/DDBJ databases">
        <authorList>
            <consortium name="AG Swart"/>
            <person name="Singh M."/>
            <person name="Singh A."/>
            <person name="Seah K."/>
            <person name="Emmerich C."/>
        </authorList>
    </citation>
    <scope>NUCLEOTIDE SEQUENCE</scope>
    <source>
        <strain evidence="1">ATCC30299</strain>
    </source>
</reference>
<gene>
    <name evidence="1" type="ORF">BSTOLATCC_MIC53354</name>
</gene>
<sequence>MASLDKLQKLDEYEKKLRQKAVTQPQVMRRMQRDYKYFMNEEDAKLFADELYRNQMRLAISGVIGVLLSAATWRSKISTYPSSTQVLFRVILLLGPFAYAIETSPTQRFLQLNDQLYIKYYKPVMEQMLKEP</sequence>
<keyword evidence="2" id="KW-1185">Reference proteome</keyword>
<dbReference type="EMBL" id="CAJZBQ010000053">
    <property type="protein sequence ID" value="CAG9331279.1"/>
    <property type="molecule type" value="Genomic_DNA"/>
</dbReference>
<dbReference type="AlphaFoldDB" id="A0AAU9JZ68"/>
<comment type="caution">
    <text evidence="1">The sequence shown here is derived from an EMBL/GenBank/DDBJ whole genome shotgun (WGS) entry which is preliminary data.</text>
</comment>
<name>A0AAU9JZ68_9CILI</name>
<dbReference type="Proteomes" id="UP001162131">
    <property type="component" value="Unassembled WGS sequence"/>
</dbReference>
<protein>
    <submittedName>
        <fullName evidence="1">Uncharacterized protein</fullName>
    </submittedName>
</protein>
<proteinExistence type="predicted"/>